<name>A0A6C0LZI1_9ZZZZ</name>
<organism evidence="2">
    <name type="scientific">viral metagenome</name>
    <dbReference type="NCBI Taxonomy" id="1070528"/>
    <lineage>
        <taxon>unclassified sequences</taxon>
        <taxon>metagenomes</taxon>
        <taxon>organismal metagenomes</taxon>
    </lineage>
</organism>
<evidence type="ECO:0000256" key="1">
    <source>
        <dbReference type="SAM" id="MobiDB-lite"/>
    </source>
</evidence>
<feature type="compositionally biased region" description="Basic and acidic residues" evidence="1">
    <location>
        <begin position="197"/>
        <end position="207"/>
    </location>
</feature>
<feature type="compositionally biased region" description="Pro residues" evidence="1">
    <location>
        <begin position="218"/>
        <end position="238"/>
    </location>
</feature>
<feature type="region of interest" description="Disordered" evidence="1">
    <location>
        <begin position="89"/>
        <end position="115"/>
    </location>
</feature>
<accession>A0A6C0LZI1</accession>
<proteinExistence type="predicted"/>
<dbReference type="AlphaFoldDB" id="A0A6C0LZI1"/>
<evidence type="ECO:0000313" key="2">
    <source>
        <dbReference type="EMBL" id="QHU36246.1"/>
    </source>
</evidence>
<feature type="region of interest" description="Disordered" evidence="1">
    <location>
        <begin position="188"/>
        <end position="258"/>
    </location>
</feature>
<reference evidence="2" key="1">
    <citation type="journal article" date="2020" name="Nature">
        <title>Giant virus diversity and host interactions through global metagenomics.</title>
        <authorList>
            <person name="Schulz F."/>
            <person name="Roux S."/>
            <person name="Paez-Espino D."/>
            <person name="Jungbluth S."/>
            <person name="Walsh D.A."/>
            <person name="Denef V.J."/>
            <person name="McMahon K.D."/>
            <person name="Konstantinidis K.T."/>
            <person name="Eloe-Fadrosh E.A."/>
            <person name="Kyrpides N.C."/>
            <person name="Woyke T."/>
        </authorList>
    </citation>
    <scope>NUCLEOTIDE SEQUENCE</scope>
    <source>
        <strain evidence="2">GVMAG-S-1035124-57</strain>
    </source>
</reference>
<protein>
    <submittedName>
        <fullName evidence="2">Uncharacterized protein</fullName>
    </submittedName>
</protein>
<sequence length="258" mass="28218">MVQSYYVSPSGTNVSYVPIQIKDNRDAYEATLHALFKHVADFHLCLVRTFSQKYGIAEDDIINTIRESQEFKNMQVDPALTMHDSLGYLTEPQPKQSEPEPQPQPKQSEPEPQPVVKKRIVKKKSPVPVAVDHVHDVVDPVVAIVAVDPVPVAVDPVPVAVDPVPVAVDPVVAIVAVDPVVRKTIRKTTAKNTAPETRADDTHEVVKKKIIRKKLPVPETPAPAPEAAPEAAPAPAPEAPEAQSVISPMQKKVIRKKQ</sequence>
<dbReference type="EMBL" id="MN740633">
    <property type="protein sequence ID" value="QHU36246.1"/>
    <property type="molecule type" value="Genomic_DNA"/>
</dbReference>